<organism evidence="1 2">
    <name type="scientific">Kribbella caucasensis</name>
    <dbReference type="NCBI Taxonomy" id="2512215"/>
    <lineage>
        <taxon>Bacteria</taxon>
        <taxon>Bacillati</taxon>
        <taxon>Actinomycetota</taxon>
        <taxon>Actinomycetes</taxon>
        <taxon>Propionibacteriales</taxon>
        <taxon>Kribbellaceae</taxon>
        <taxon>Kribbella</taxon>
    </lineage>
</organism>
<evidence type="ECO:0000313" key="2">
    <source>
        <dbReference type="Proteomes" id="UP000295388"/>
    </source>
</evidence>
<dbReference type="InterPro" id="IPR046828">
    <property type="entry name" value="RepSA"/>
</dbReference>
<dbReference type="OrthoDB" id="3203793at2"/>
<dbReference type="Proteomes" id="UP000295388">
    <property type="component" value="Unassembled WGS sequence"/>
</dbReference>
<dbReference type="Pfam" id="PF20199">
    <property type="entry name" value="RepSA"/>
    <property type="match status" value="1"/>
</dbReference>
<accession>A0A4R6KED7</accession>
<evidence type="ECO:0000313" key="1">
    <source>
        <dbReference type="EMBL" id="TDO47413.1"/>
    </source>
</evidence>
<dbReference type="AlphaFoldDB" id="A0A4R6KED7"/>
<protein>
    <submittedName>
        <fullName evidence="1">Uncharacterized protein</fullName>
    </submittedName>
</protein>
<proteinExistence type="predicted"/>
<name>A0A4R6KED7_9ACTN</name>
<comment type="caution">
    <text evidence="1">The sequence shown here is derived from an EMBL/GenBank/DDBJ whole genome shotgun (WGS) entry which is preliminary data.</text>
</comment>
<sequence>MITETAVAGYLAKYATKAAEATGHSSARLTNATVNRYATPHTHAGRLVDACWRLGRPGSDLDETEAAKNSGRLSYRRLQRWAHMLGFGGHFSTKSRQYSTTLKALREARANWRRERHRTADHTDDTETTLIVGNFTYANTGWRTIGDALLANTAAAKAREHRRLLKDVVDEMPGNE</sequence>
<keyword evidence="2" id="KW-1185">Reference proteome</keyword>
<reference evidence="1 2" key="1">
    <citation type="submission" date="2019-03" db="EMBL/GenBank/DDBJ databases">
        <title>Genomic Encyclopedia of Type Strains, Phase III (KMG-III): the genomes of soil and plant-associated and newly described type strains.</title>
        <authorList>
            <person name="Whitman W."/>
        </authorList>
    </citation>
    <scope>NUCLEOTIDE SEQUENCE [LARGE SCALE GENOMIC DNA]</scope>
    <source>
        <strain evidence="1 2">VKM Ac-2527</strain>
    </source>
</reference>
<gene>
    <name evidence="1" type="ORF">EV643_109311</name>
</gene>
<dbReference type="EMBL" id="SNWQ01000009">
    <property type="protein sequence ID" value="TDO47413.1"/>
    <property type="molecule type" value="Genomic_DNA"/>
</dbReference>